<dbReference type="PANTHER" id="PTHR21708:SF26">
    <property type="entry name" value="2-DEHYDROPANTOATE 2-REDUCTASE"/>
    <property type="match status" value="1"/>
</dbReference>
<dbReference type="Gene3D" id="1.10.1040.10">
    <property type="entry name" value="N-(1-d-carboxylethyl)-l-norvaline Dehydrogenase, domain 2"/>
    <property type="match status" value="1"/>
</dbReference>
<dbReference type="InParanoid" id="A0A1B1YQ17"/>
<comment type="pathway">
    <text evidence="1 10">Cofactor biosynthesis; (R)-pantothenate biosynthesis; (R)-pantoate from 3-methyl-2-oxobutanoate: step 2/2.</text>
</comment>
<feature type="domain" description="Ketopantoate reductase C-terminal" evidence="13">
    <location>
        <begin position="182"/>
        <end position="330"/>
    </location>
</feature>
<evidence type="ECO:0000256" key="5">
    <source>
        <dbReference type="ARBA" id="ARBA00022655"/>
    </source>
</evidence>
<feature type="chain" id="PRO_5008532931" description="2-dehydropantoate 2-reductase" evidence="11">
    <location>
        <begin position="23"/>
        <end position="336"/>
    </location>
</feature>
<keyword evidence="6 10" id="KW-0521">NADP</keyword>
<dbReference type="InterPro" id="IPR051402">
    <property type="entry name" value="KPR-Related"/>
</dbReference>
<dbReference type="UniPathway" id="UPA00028">
    <property type="reaction ID" value="UER00004"/>
</dbReference>
<evidence type="ECO:0000256" key="10">
    <source>
        <dbReference type="RuleBase" id="RU362068"/>
    </source>
</evidence>
<feature type="signal peptide" evidence="11">
    <location>
        <begin position="1"/>
        <end position="22"/>
    </location>
</feature>
<dbReference type="KEGG" id="gbi:PG2T_00675"/>
<dbReference type="PANTHER" id="PTHR21708">
    <property type="entry name" value="PROBABLE 2-DEHYDROPANTOATE 2-REDUCTASE"/>
    <property type="match status" value="1"/>
</dbReference>
<dbReference type="InterPro" id="IPR036291">
    <property type="entry name" value="NAD(P)-bd_dom_sf"/>
</dbReference>
<evidence type="ECO:0000313" key="14">
    <source>
        <dbReference type="EMBL" id="ANX02853.1"/>
    </source>
</evidence>
<reference evidence="15" key="1">
    <citation type="submission" date="2016-03" db="EMBL/GenBank/DDBJ databases">
        <title>Complete genome sequence of Solimmundus cernigliae, representing a novel lineage of polycyclic aromatic hydrocarbon degraders within the Gammaproteobacteria.</title>
        <authorList>
            <person name="Singleton D.R."/>
            <person name="Dickey A.N."/>
            <person name="Scholl E.H."/>
            <person name="Wright F.A."/>
            <person name="Aitken M.D."/>
        </authorList>
    </citation>
    <scope>NUCLEOTIDE SEQUENCE [LARGE SCALE GENOMIC DNA]</scope>
    <source>
        <strain evidence="15">TR3.2</strain>
    </source>
</reference>
<dbReference type="OrthoDB" id="9793586at2"/>
<keyword evidence="15" id="KW-1185">Reference proteome</keyword>
<organism evidence="14 15">
    <name type="scientific">Immundisolibacter cernigliae</name>
    <dbReference type="NCBI Taxonomy" id="1810504"/>
    <lineage>
        <taxon>Bacteria</taxon>
        <taxon>Pseudomonadati</taxon>
        <taxon>Pseudomonadota</taxon>
        <taxon>Gammaproteobacteria</taxon>
        <taxon>Immundisolibacterales</taxon>
        <taxon>Immundisolibacteraceae</taxon>
        <taxon>Immundisolibacter</taxon>
    </lineage>
</organism>
<dbReference type="RefSeq" id="WP_068802367.1">
    <property type="nucleotide sequence ID" value="NZ_CP014671.1"/>
</dbReference>
<dbReference type="Pfam" id="PF02558">
    <property type="entry name" value="ApbA"/>
    <property type="match status" value="1"/>
</dbReference>
<sequence length="336" mass="36282">MRVCILGAGGLGSVFGAALALAGEEVTLIARPAHADAIRKNGLKLTGIRGEHIIREPLTAVADPKDAQGEFDYLILGVKGKDTDAALKGADCLRDRIKTALSFQNNVVKEDILARWLGDPKRVIGFSTIEAGHMVEPGHVHNGLTIPTTNYVGEMDGTLTPRVEALADAFNRAGMGTKAVTNIKQVLWEKLTQICGAAAWSVSCLAGGKDLYYPDGLVVREGAAHYVQVSRDALAVYKAMGYAPQNFYAPVSKLKELDAVEDFEAAVDMMMELGRGMQAQGYRGTTSMHEDVRRGKKTEVDWIIKPLIDKGLELGVPVPTLTAAYRIIKTLDNYLS</sequence>
<keyword evidence="5 10" id="KW-0566">Pantothenate biosynthesis</keyword>
<gene>
    <name evidence="14" type="ORF">PG2T_00675</name>
</gene>
<dbReference type="InterPro" id="IPR008927">
    <property type="entry name" value="6-PGluconate_DH-like_C_sf"/>
</dbReference>
<comment type="function">
    <text evidence="10">Catalyzes the NADPH-dependent reduction of ketopantoate into pantoic acid.</text>
</comment>
<evidence type="ECO:0000259" key="12">
    <source>
        <dbReference type="Pfam" id="PF02558"/>
    </source>
</evidence>
<dbReference type="Pfam" id="PF08546">
    <property type="entry name" value="ApbA_C"/>
    <property type="match status" value="1"/>
</dbReference>
<dbReference type="InterPro" id="IPR013328">
    <property type="entry name" value="6PGD_dom2"/>
</dbReference>
<evidence type="ECO:0000256" key="7">
    <source>
        <dbReference type="ARBA" id="ARBA00023002"/>
    </source>
</evidence>
<dbReference type="AlphaFoldDB" id="A0A1B1YQ17"/>
<dbReference type="EMBL" id="CP014671">
    <property type="protein sequence ID" value="ANX02853.1"/>
    <property type="molecule type" value="Genomic_DNA"/>
</dbReference>
<evidence type="ECO:0000256" key="6">
    <source>
        <dbReference type="ARBA" id="ARBA00022857"/>
    </source>
</evidence>
<dbReference type="Proteomes" id="UP000092952">
    <property type="component" value="Chromosome"/>
</dbReference>
<dbReference type="Gene3D" id="3.40.50.720">
    <property type="entry name" value="NAD(P)-binding Rossmann-like Domain"/>
    <property type="match status" value="1"/>
</dbReference>
<dbReference type="SUPFAM" id="SSF51735">
    <property type="entry name" value="NAD(P)-binding Rossmann-fold domains"/>
    <property type="match status" value="1"/>
</dbReference>
<dbReference type="GO" id="GO:0005737">
    <property type="term" value="C:cytoplasm"/>
    <property type="evidence" value="ECO:0007669"/>
    <property type="project" value="TreeGrafter"/>
</dbReference>
<evidence type="ECO:0000256" key="11">
    <source>
        <dbReference type="SAM" id="SignalP"/>
    </source>
</evidence>
<evidence type="ECO:0000259" key="13">
    <source>
        <dbReference type="Pfam" id="PF08546"/>
    </source>
</evidence>
<evidence type="ECO:0000256" key="3">
    <source>
        <dbReference type="ARBA" id="ARBA00013014"/>
    </source>
</evidence>
<comment type="similarity">
    <text evidence="2 10">Belongs to the ketopantoate reductase family.</text>
</comment>
<evidence type="ECO:0000313" key="15">
    <source>
        <dbReference type="Proteomes" id="UP000092952"/>
    </source>
</evidence>
<comment type="catalytic activity">
    <reaction evidence="9 10">
        <text>(R)-pantoate + NADP(+) = 2-dehydropantoate + NADPH + H(+)</text>
        <dbReference type="Rhea" id="RHEA:16233"/>
        <dbReference type="ChEBI" id="CHEBI:11561"/>
        <dbReference type="ChEBI" id="CHEBI:15378"/>
        <dbReference type="ChEBI" id="CHEBI:15980"/>
        <dbReference type="ChEBI" id="CHEBI:57783"/>
        <dbReference type="ChEBI" id="CHEBI:58349"/>
        <dbReference type="EC" id="1.1.1.169"/>
    </reaction>
</comment>
<name>A0A1B1YQ17_9GAMM</name>
<evidence type="ECO:0000256" key="8">
    <source>
        <dbReference type="ARBA" id="ARBA00032024"/>
    </source>
</evidence>
<dbReference type="InterPro" id="IPR013752">
    <property type="entry name" value="KPA_reductase"/>
</dbReference>
<dbReference type="GO" id="GO:0015940">
    <property type="term" value="P:pantothenate biosynthetic process"/>
    <property type="evidence" value="ECO:0007669"/>
    <property type="project" value="UniProtKB-UniPathway"/>
</dbReference>
<evidence type="ECO:0000256" key="1">
    <source>
        <dbReference type="ARBA" id="ARBA00004994"/>
    </source>
</evidence>
<evidence type="ECO:0000256" key="9">
    <source>
        <dbReference type="ARBA" id="ARBA00048793"/>
    </source>
</evidence>
<dbReference type="SUPFAM" id="SSF48179">
    <property type="entry name" value="6-phosphogluconate dehydrogenase C-terminal domain-like"/>
    <property type="match status" value="1"/>
</dbReference>
<feature type="domain" description="Ketopantoate reductase N-terminal" evidence="12">
    <location>
        <begin position="3"/>
        <end position="155"/>
    </location>
</feature>
<proteinExistence type="inferred from homology"/>
<evidence type="ECO:0000256" key="2">
    <source>
        <dbReference type="ARBA" id="ARBA00007870"/>
    </source>
</evidence>
<dbReference type="InterPro" id="IPR003710">
    <property type="entry name" value="ApbA"/>
</dbReference>
<dbReference type="EC" id="1.1.1.169" evidence="3 10"/>
<keyword evidence="11" id="KW-0732">Signal</keyword>
<dbReference type="STRING" id="1810504.PG2T_00675"/>
<protein>
    <recommendedName>
        <fullName evidence="4 10">2-dehydropantoate 2-reductase</fullName>
        <ecNumber evidence="3 10">1.1.1.169</ecNumber>
    </recommendedName>
    <alternativeName>
        <fullName evidence="8 10">Ketopantoate reductase</fullName>
    </alternativeName>
</protein>
<dbReference type="NCBIfam" id="TIGR00745">
    <property type="entry name" value="apbA_panE"/>
    <property type="match status" value="1"/>
</dbReference>
<dbReference type="GO" id="GO:0008677">
    <property type="term" value="F:2-dehydropantoate 2-reductase activity"/>
    <property type="evidence" value="ECO:0007669"/>
    <property type="project" value="UniProtKB-EC"/>
</dbReference>
<evidence type="ECO:0000256" key="4">
    <source>
        <dbReference type="ARBA" id="ARBA00019465"/>
    </source>
</evidence>
<dbReference type="InterPro" id="IPR013332">
    <property type="entry name" value="KPR_N"/>
</dbReference>
<accession>A0A1B1YQ17</accession>
<keyword evidence="7 10" id="KW-0560">Oxidoreductase</keyword>